<evidence type="ECO:0000256" key="4">
    <source>
        <dbReference type="SAM" id="MobiDB-lite"/>
    </source>
</evidence>
<dbReference type="InterPro" id="IPR027417">
    <property type="entry name" value="P-loop_NTPase"/>
</dbReference>
<comment type="subcellular location">
    <subcellularLocation>
        <location evidence="2">Chromosome</location>
    </subcellularLocation>
    <subcellularLocation>
        <location evidence="1">Nucleus</location>
    </subcellularLocation>
</comment>
<dbReference type="PANTHER" id="PTHR18937">
    <property type="entry name" value="STRUCTURAL MAINTENANCE OF CHROMOSOMES SMC FAMILY MEMBER"/>
    <property type="match status" value="1"/>
</dbReference>
<evidence type="ECO:0000313" key="6">
    <source>
        <dbReference type="Ensembl" id="ENSGEVP00005027870.1"/>
    </source>
</evidence>
<dbReference type="OrthoDB" id="413649at2759"/>
<evidence type="ECO:0000313" key="7">
    <source>
        <dbReference type="Proteomes" id="UP000694390"/>
    </source>
</evidence>
<sequence length="65" mass="7023">MGFLKLIEIENFKSYKGRQIIGPFRRFTAIIGPNGSGKGQPPAPGRGTLRGSPAPPGWYGPRKVV</sequence>
<accession>A0A8C5F226</accession>
<dbReference type="GO" id="GO:0003677">
    <property type="term" value="F:DNA binding"/>
    <property type="evidence" value="ECO:0007669"/>
    <property type="project" value="TreeGrafter"/>
</dbReference>
<proteinExistence type="predicted"/>
<evidence type="ECO:0000256" key="1">
    <source>
        <dbReference type="ARBA" id="ARBA00004123"/>
    </source>
</evidence>
<dbReference type="GeneTree" id="ENSGT00940000178568"/>
<dbReference type="InterPro" id="IPR003395">
    <property type="entry name" value="RecF/RecN/SMC_N"/>
</dbReference>
<feature type="domain" description="RecF/RecN/SMC N-terminal" evidence="5">
    <location>
        <begin position="3"/>
        <end position="38"/>
    </location>
</feature>
<dbReference type="Gene3D" id="3.40.50.300">
    <property type="entry name" value="P-loop containing nucleotide triphosphate hydrolases"/>
    <property type="match status" value="1"/>
</dbReference>
<reference evidence="6" key="2">
    <citation type="submission" date="2025-09" db="UniProtKB">
        <authorList>
            <consortium name="Ensembl"/>
        </authorList>
    </citation>
    <scope>IDENTIFICATION</scope>
</reference>
<evidence type="ECO:0000259" key="5">
    <source>
        <dbReference type="Pfam" id="PF02463"/>
    </source>
</evidence>
<dbReference type="SUPFAM" id="SSF52540">
    <property type="entry name" value="P-loop containing nucleoside triphosphate hydrolases"/>
    <property type="match status" value="1"/>
</dbReference>
<dbReference type="Proteomes" id="UP000694390">
    <property type="component" value="Unassembled WGS sequence"/>
</dbReference>
<dbReference type="Pfam" id="PF02463">
    <property type="entry name" value="SMC_N"/>
    <property type="match status" value="1"/>
</dbReference>
<dbReference type="GO" id="GO:0007062">
    <property type="term" value="P:sister chromatid cohesion"/>
    <property type="evidence" value="ECO:0007669"/>
    <property type="project" value="TreeGrafter"/>
</dbReference>
<organism evidence="6 7">
    <name type="scientific">Gopherus evgoodei</name>
    <name type="common">Goodes thornscrub tortoise</name>
    <dbReference type="NCBI Taxonomy" id="1825980"/>
    <lineage>
        <taxon>Eukaryota</taxon>
        <taxon>Metazoa</taxon>
        <taxon>Chordata</taxon>
        <taxon>Craniata</taxon>
        <taxon>Vertebrata</taxon>
        <taxon>Euteleostomi</taxon>
        <taxon>Archelosauria</taxon>
        <taxon>Testudinata</taxon>
        <taxon>Testudines</taxon>
        <taxon>Cryptodira</taxon>
        <taxon>Durocryptodira</taxon>
        <taxon>Testudinoidea</taxon>
        <taxon>Testudinidae</taxon>
        <taxon>Gopherus</taxon>
    </lineage>
</organism>
<dbReference type="AlphaFoldDB" id="A0A8C5F226"/>
<name>A0A8C5F226_9SAUR</name>
<dbReference type="PANTHER" id="PTHR18937:SF170">
    <property type="entry name" value="STRUCTURAL MAINTENANCE OF CHROMOSOMES PROTEIN 1A"/>
    <property type="match status" value="1"/>
</dbReference>
<reference evidence="6" key="1">
    <citation type="submission" date="2025-08" db="UniProtKB">
        <authorList>
            <consortium name="Ensembl"/>
        </authorList>
    </citation>
    <scope>IDENTIFICATION</scope>
</reference>
<keyword evidence="7" id="KW-1185">Reference proteome</keyword>
<evidence type="ECO:0000256" key="3">
    <source>
        <dbReference type="ARBA" id="ARBA00022454"/>
    </source>
</evidence>
<protein>
    <recommendedName>
        <fullName evidence="5">RecF/RecN/SMC N-terminal domain-containing protein</fullName>
    </recommendedName>
</protein>
<dbReference type="GO" id="GO:0030893">
    <property type="term" value="C:meiotic cohesin complex"/>
    <property type="evidence" value="ECO:0007669"/>
    <property type="project" value="TreeGrafter"/>
</dbReference>
<evidence type="ECO:0000256" key="2">
    <source>
        <dbReference type="ARBA" id="ARBA00004286"/>
    </source>
</evidence>
<feature type="region of interest" description="Disordered" evidence="4">
    <location>
        <begin position="31"/>
        <end position="65"/>
    </location>
</feature>
<keyword evidence="3" id="KW-0158">Chromosome</keyword>
<dbReference type="Ensembl" id="ENSGEVT00005029307.1">
    <property type="protein sequence ID" value="ENSGEVP00005027870.1"/>
    <property type="gene ID" value="ENSGEVG00005019669.1"/>
</dbReference>
<dbReference type="GO" id="GO:0005634">
    <property type="term" value="C:nucleus"/>
    <property type="evidence" value="ECO:0007669"/>
    <property type="project" value="UniProtKB-SubCell"/>
</dbReference>